<proteinExistence type="predicted"/>
<dbReference type="SUPFAM" id="SSF48726">
    <property type="entry name" value="Immunoglobulin"/>
    <property type="match status" value="1"/>
</dbReference>
<reference evidence="4" key="1">
    <citation type="submission" date="2020-05" db="UniProtKB">
        <authorList>
            <consortium name="EnsemblMetazoa"/>
        </authorList>
    </citation>
    <scope>IDENTIFICATION</scope>
    <source>
        <strain evidence="4">FUMOZ</strain>
    </source>
</reference>
<dbReference type="EnsemblMetazoa" id="AFUN020809-RA">
    <property type="protein sequence ID" value="AFUN020809-PA"/>
    <property type="gene ID" value="AFUN020809"/>
</dbReference>
<evidence type="ECO:0000256" key="1">
    <source>
        <dbReference type="ARBA" id="ARBA00023157"/>
    </source>
</evidence>
<keyword evidence="1" id="KW-1015">Disulfide bond</keyword>
<dbReference type="InterPro" id="IPR036179">
    <property type="entry name" value="Ig-like_dom_sf"/>
</dbReference>
<dbReference type="Pfam" id="PF08205">
    <property type="entry name" value="C2-set_2"/>
    <property type="match status" value="1"/>
</dbReference>
<dbReference type="Gene3D" id="2.60.40.10">
    <property type="entry name" value="Immunoglobulins"/>
    <property type="match status" value="2"/>
</dbReference>
<dbReference type="AlphaFoldDB" id="A0A4Y0BJJ0"/>
<organism evidence="4">
    <name type="scientific">Anopheles funestus</name>
    <name type="common">African malaria mosquito</name>
    <dbReference type="NCBI Taxonomy" id="62324"/>
    <lineage>
        <taxon>Eukaryota</taxon>
        <taxon>Metazoa</taxon>
        <taxon>Ecdysozoa</taxon>
        <taxon>Arthropoda</taxon>
        <taxon>Hexapoda</taxon>
        <taxon>Insecta</taxon>
        <taxon>Pterygota</taxon>
        <taxon>Neoptera</taxon>
        <taxon>Endopterygota</taxon>
        <taxon>Diptera</taxon>
        <taxon>Nematocera</taxon>
        <taxon>Culicoidea</taxon>
        <taxon>Culicidae</taxon>
        <taxon>Anophelinae</taxon>
        <taxon>Anopheles</taxon>
    </lineage>
</organism>
<evidence type="ECO:0000259" key="3">
    <source>
        <dbReference type="PROSITE" id="PS50835"/>
    </source>
</evidence>
<feature type="signal peptide" evidence="2">
    <location>
        <begin position="1"/>
        <end position="32"/>
    </location>
</feature>
<evidence type="ECO:0000313" key="4">
    <source>
        <dbReference type="EnsemblMetazoa" id="AFUN020809-PA"/>
    </source>
</evidence>
<name>A0A4Y0BJJ0_ANOFN</name>
<dbReference type="PANTHER" id="PTHR21261:SF5">
    <property type="entry name" value="BEATEN PATH VA, ISOFORM A-RELATED"/>
    <property type="match status" value="1"/>
</dbReference>
<accession>A0A4Y0BJJ0</accession>
<sequence>MHTFTVFGNTMCLNGRLIAAVLLMQALTLARCLQLTDITVPEVVDVRETVTLSCSYDMGMHKLNSVKWYKDEREFFRYSPMMPKSLMFFDVDGVTLLENSTVQICNQFMCSIQLYKLTIRSSGSYRCEISGDAPEFKLAHGVGNMTVAVYPQFEPIINGLQHNGGQHNYALGDFVVANCSSDMSSPPARLYWYINDRNVPSEYLQPQHETTVENDGFLLRSRTLEIRFYIDEKRLGKLKDKLVLKCLARIDSIPQATRESSQIIHIPTADALRNQKLINWRGSDASPLHHTDMHRMFVVLCITLGFFTWLV</sequence>
<dbReference type="FunFam" id="2.60.40.10:FF:000437">
    <property type="entry name" value="Beat-IIIc, isoform A"/>
    <property type="match status" value="1"/>
</dbReference>
<keyword evidence="2" id="KW-0732">Signal</keyword>
<dbReference type="PANTHER" id="PTHR21261">
    <property type="entry name" value="BEAT PROTEIN"/>
    <property type="match status" value="1"/>
</dbReference>
<dbReference type="InterPro" id="IPR013783">
    <property type="entry name" value="Ig-like_fold"/>
</dbReference>
<dbReference type="InterPro" id="IPR013162">
    <property type="entry name" value="CD80_C2-set"/>
</dbReference>
<dbReference type="FunFam" id="2.60.40.10:FF:002929">
    <property type="entry name" value="AGAP000937-PA"/>
    <property type="match status" value="1"/>
</dbReference>
<dbReference type="InterPro" id="IPR007110">
    <property type="entry name" value="Ig-like_dom"/>
</dbReference>
<dbReference type="VEuPathDB" id="VectorBase:AFUN2_000944"/>
<dbReference type="STRING" id="62324.A0A4Y0BJJ0"/>
<evidence type="ECO:0000256" key="2">
    <source>
        <dbReference type="SAM" id="SignalP"/>
    </source>
</evidence>
<dbReference type="PROSITE" id="PS50835">
    <property type="entry name" value="IG_LIKE"/>
    <property type="match status" value="1"/>
</dbReference>
<dbReference type="VEuPathDB" id="VectorBase:AFUN020809"/>
<feature type="chain" id="PRO_5021367456" evidence="2">
    <location>
        <begin position="33"/>
        <end position="311"/>
    </location>
</feature>
<protein>
    <submittedName>
        <fullName evidence="4">Ig-like domain-containing protein</fullName>
    </submittedName>
</protein>
<feature type="domain" description="Ig-like" evidence="3">
    <location>
        <begin position="48"/>
        <end position="139"/>
    </location>
</feature>